<dbReference type="InterPro" id="IPR052509">
    <property type="entry name" value="Metal_resp_DNA-bind_regulator"/>
</dbReference>
<accession>A0A0C7QK74</accession>
<dbReference type="EMBL" id="CEKZ01000003">
    <property type="protein sequence ID" value="CEQ04267.1"/>
    <property type="molecule type" value="Genomic_DNA"/>
</dbReference>
<evidence type="ECO:0000313" key="2">
    <source>
        <dbReference type="EMBL" id="CEQ04267.1"/>
    </source>
</evidence>
<dbReference type="OrthoDB" id="9808017at2"/>
<dbReference type="InterPro" id="IPR036390">
    <property type="entry name" value="WH_DNA-bd_sf"/>
</dbReference>
<dbReference type="AlphaFoldDB" id="A0A0C7QK74"/>
<evidence type="ECO:0000313" key="3">
    <source>
        <dbReference type="Proteomes" id="UP000049127"/>
    </source>
</evidence>
<dbReference type="Proteomes" id="UP000049127">
    <property type="component" value="Unassembled WGS sequence"/>
</dbReference>
<proteinExistence type="predicted"/>
<name>A0A0C7QK74_PARSO</name>
<dbReference type="Pfam" id="PF03551">
    <property type="entry name" value="PadR"/>
    <property type="match status" value="1"/>
</dbReference>
<reference evidence="2 3" key="1">
    <citation type="submission" date="2015-01" db="EMBL/GenBank/DDBJ databases">
        <authorList>
            <person name="Aslett A.Martin."/>
            <person name="De Silva Nishadi"/>
        </authorList>
    </citation>
    <scope>NUCLEOTIDE SEQUENCE [LARGE SCALE GENOMIC DNA]</scope>
    <source>
        <strain evidence="2 3">R28058</strain>
    </source>
</reference>
<dbReference type="SUPFAM" id="SSF46785">
    <property type="entry name" value="Winged helix' DNA-binding domain"/>
    <property type="match status" value="1"/>
</dbReference>
<dbReference type="InterPro" id="IPR036388">
    <property type="entry name" value="WH-like_DNA-bd_sf"/>
</dbReference>
<evidence type="ECO:0000259" key="1">
    <source>
        <dbReference type="Pfam" id="PF03551"/>
    </source>
</evidence>
<gene>
    <name evidence="2" type="primary">padR</name>
    <name evidence="2" type="ORF">R28058_20001</name>
</gene>
<dbReference type="PANTHER" id="PTHR33169:SF25">
    <property type="entry name" value="DNA-BINDING PROTEIN YIZB-RELATED"/>
    <property type="match status" value="1"/>
</dbReference>
<organism evidence="2 3">
    <name type="scientific">Paraclostridium sordellii</name>
    <name type="common">Clostridium sordellii</name>
    <dbReference type="NCBI Taxonomy" id="1505"/>
    <lineage>
        <taxon>Bacteria</taxon>
        <taxon>Bacillati</taxon>
        <taxon>Bacillota</taxon>
        <taxon>Clostridia</taxon>
        <taxon>Peptostreptococcales</taxon>
        <taxon>Peptostreptococcaceae</taxon>
        <taxon>Paraclostridium</taxon>
    </lineage>
</organism>
<feature type="domain" description="Transcription regulator PadR N-terminal" evidence="1">
    <location>
        <begin position="15"/>
        <end position="85"/>
    </location>
</feature>
<dbReference type="Gene3D" id="1.10.10.10">
    <property type="entry name" value="Winged helix-like DNA-binding domain superfamily/Winged helix DNA-binding domain"/>
    <property type="match status" value="1"/>
</dbReference>
<protein>
    <submittedName>
        <fullName evidence="2">PadR family transcriptional regulator</fullName>
    </submittedName>
</protein>
<sequence>MNSTQMLKGILQGCLLAIISEEEIYGYEMVKKLKKYGFDMVSEGSIYPLLIRMKKEDLVTTITKTSASGPKRKYYLITDKGREQLLSFIKDWENLSLCVDNLLKNNRNLQGR</sequence>
<dbReference type="PANTHER" id="PTHR33169">
    <property type="entry name" value="PADR-FAMILY TRANSCRIPTIONAL REGULATOR"/>
    <property type="match status" value="1"/>
</dbReference>
<dbReference type="RefSeq" id="WP_055335992.1">
    <property type="nucleotide sequence ID" value="NZ_CDNF01000014.1"/>
</dbReference>
<dbReference type="InterPro" id="IPR005149">
    <property type="entry name" value="Tscrpt_reg_PadR_N"/>
</dbReference>